<feature type="transmembrane region" description="Helical" evidence="2">
    <location>
        <begin position="76"/>
        <end position="99"/>
    </location>
</feature>
<gene>
    <name evidence="3" type="ORF">C8263_04365</name>
</gene>
<keyword evidence="2" id="KW-0812">Transmembrane</keyword>
<dbReference type="EMBL" id="PYSV01000003">
    <property type="protein sequence ID" value="PTA69033.1"/>
    <property type="molecule type" value="Genomic_DNA"/>
</dbReference>
<organism evidence="3 4">
    <name type="scientific">Deinococcus arcticus</name>
    <dbReference type="NCBI Taxonomy" id="2136176"/>
    <lineage>
        <taxon>Bacteria</taxon>
        <taxon>Thermotogati</taxon>
        <taxon>Deinococcota</taxon>
        <taxon>Deinococci</taxon>
        <taxon>Deinococcales</taxon>
        <taxon>Deinococcaceae</taxon>
        <taxon>Deinococcus</taxon>
    </lineage>
</organism>
<keyword evidence="2" id="KW-1133">Transmembrane helix</keyword>
<protein>
    <recommendedName>
        <fullName evidence="5">Phage holin family protein</fullName>
    </recommendedName>
</protein>
<evidence type="ECO:0000256" key="1">
    <source>
        <dbReference type="SAM" id="MobiDB-lite"/>
    </source>
</evidence>
<feature type="region of interest" description="Disordered" evidence="1">
    <location>
        <begin position="213"/>
        <end position="281"/>
    </location>
</feature>
<reference evidence="3 4" key="1">
    <citation type="submission" date="2018-03" db="EMBL/GenBank/DDBJ databases">
        <title>Draft genome of Deinococcus sp. OD32.</title>
        <authorList>
            <person name="Wang X.-P."/>
            <person name="Du Z.-J."/>
        </authorList>
    </citation>
    <scope>NUCLEOTIDE SEQUENCE [LARGE SCALE GENOMIC DNA]</scope>
    <source>
        <strain evidence="3 4">OD32</strain>
    </source>
</reference>
<evidence type="ECO:0008006" key="5">
    <source>
        <dbReference type="Google" id="ProtNLM"/>
    </source>
</evidence>
<keyword evidence="4" id="KW-1185">Reference proteome</keyword>
<feature type="region of interest" description="Disordered" evidence="1">
    <location>
        <begin position="124"/>
        <end position="179"/>
    </location>
</feature>
<accession>A0A2T3WBB7</accession>
<name>A0A2T3WBB7_9DEIO</name>
<dbReference type="Proteomes" id="UP000240317">
    <property type="component" value="Unassembled WGS sequence"/>
</dbReference>
<dbReference type="InterPro" id="IPR009937">
    <property type="entry name" value="Phage_holin_3_6"/>
</dbReference>
<sequence length="281" mass="29880">MEERKSLGGALVDVFDAGMTLVKAELSAVARKAGQVAKAKGIGAVLLLASTGPLIMGLVFLILAVFYGLMRLGLGPWAAALLIALLSFAVTGALIMMGLKKLSAEVPNDEPRFRRDRMDDQLADHEERPAPTAPRPAGSQGAGLQTNRPTANARMGNVPASRDNAERDAYNPNGPRVELRRDPTEYAAGETRVMGEQGGVATVRVEHGTVTVPVYESKPGGEPQEYSSGLNKKIDGSEVGKHSHGHHHDPNLQEPVVLKDAPGIPVSTEPTFRGDMKRGGR</sequence>
<dbReference type="Pfam" id="PF07332">
    <property type="entry name" value="Phage_holin_3_6"/>
    <property type="match status" value="1"/>
</dbReference>
<feature type="compositionally biased region" description="Basic and acidic residues" evidence="1">
    <location>
        <begin position="272"/>
        <end position="281"/>
    </location>
</feature>
<keyword evidence="2" id="KW-0472">Membrane</keyword>
<feature type="transmembrane region" description="Helical" evidence="2">
    <location>
        <begin position="41"/>
        <end position="70"/>
    </location>
</feature>
<comment type="caution">
    <text evidence="3">The sequence shown here is derived from an EMBL/GenBank/DDBJ whole genome shotgun (WGS) entry which is preliminary data.</text>
</comment>
<evidence type="ECO:0000256" key="2">
    <source>
        <dbReference type="SAM" id="Phobius"/>
    </source>
</evidence>
<dbReference type="RefSeq" id="WP_107136891.1">
    <property type="nucleotide sequence ID" value="NZ_PYSV01000003.1"/>
</dbReference>
<evidence type="ECO:0000313" key="4">
    <source>
        <dbReference type="Proteomes" id="UP000240317"/>
    </source>
</evidence>
<dbReference type="OrthoDB" id="63733at2"/>
<proteinExistence type="predicted"/>
<feature type="compositionally biased region" description="Basic and acidic residues" evidence="1">
    <location>
        <begin position="232"/>
        <end position="241"/>
    </location>
</feature>
<evidence type="ECO:0000313" key="3">
    <source>
        <dbReference type="EMBL" id="PTA69033.1"/>
    </source>
</evidence>
<dbReference type="AlphaFoldDB" id="A0A2T3WBB7"/>